<keyword evidence="4" id="KW-1003">Cell membrane</keyword>
<gene>
    <name evidence="10" type="ORF">ALT_5434</name>
</gene>
<dbReference type="PANTHER" id="PTHR31686">
    <property type="match status" value="1"/>
</dbReference>
<evidence type="ECO:0000313" key="10">
    <source>
        <dbReference type="EMBL" id="GAQ08113.1"/>
    </source>
</evidence>
<evidence type="ECO:0000256" key="8">
    <source>
        <dbReference type="SAM" id="MobiDB-lite"/>
    </source>
</evidence>
<dbReference type="AlphaFoldDB" id="A0AAN4PL24"/>
<dbReference type="PANTHER" id="PTHR31686:SF1">
    <property type="entry name" value="SULFITE EFFLUX PUMP SSU1"/>
    <property type="match status" value="1"/>
</dbReference>
<dbReference type="Proteomes" id="UP000051487">
    <property type="component" value="Unassembled WGS sequence"/>
</dbReference>
<evidence type="ECO:0000313" key="11">
    <source>
        <dbReference type="Proteomes" id="UP000051487"/>
    </source>
</evidence>
<feature type="transmembrane region" description="Helical" evidence="9">
    <location>
        <begin position="317"/>
        <end position="335"/>
    </location>
</feature>
<dbReference type="GO" id="GO:0000319">
    <property type="term" value="F:sulfite transmembrane transporter activity"/>
    <property type="evidence" value="ECO:0007669"/>
    <property type="project" value="TreeGrafter"/>
</dbReference>
<dbReference type="GO" id="GO:0005886">
    <property type="term" value="C:plasma membrane"/>
    <property type="evidence" value="ECO:0007669"/>
    <property type="project" value="UniProtKB-SubCell"/>
</dbReference>
<evidence type="ECO:0000256" key="6">
    <source>
        <dbReference type="ARBA" id="ARBA00022989"/>
    </source>
</evidence>
<keyword evidence="5 9" id="KW-0812">Transmembrane</keyword>
<protein>
    <submittedName>
        <fullName evidence="10">Uncharacterized protein</fullName>
    </submittedName>
</protein>
<name>A0AAN4PL24_ASPLE</name>
<evidence type="ECO:0000256" key="1">
    <source>
        <dbReference type="ARBA" id="ARBA00004651"/>
    </source>
</evidence>
<feature type="compositionally biased region" description="Basic residues" evidence="8">
    <location>
        <begin position="465"/>
        <end position="475"/>
    </location>
</feature>
<accession>A0AAN4PL24</accession>
<keyword evidence="7 9" id="KW-0472">Membrane</keyword>
<organism evidence="10 11">
    <name type="scientific">Aspergillus lentulus</name>
    <dbReference type="NCBI Taxonomy" id="293939"/>
    <lineage>
        <taxon>Eukaryota</taxon>
        <taxon>Fungi</taxon>
        <taxon>Dikarya</taxon>
        <taxon>Ascomycota</taxon>
        <taxon>Pezizomycotina</taxon>
        <taxon>Eurotiomycetes</taxon>
        <taxon>Eurotiomycetidae</taxon>
        <taxon>Eurotiales</taxon>
        <taxon>Aspergillaceae</taxon>
        <taxon>Aspergillus</taxon>
        <taxon>Aspergillus subgen. Fumigati</taxon>
    </lineage>
</organism>
<evidence type="ECO:0000256" key="9">
    <source>
        <dbReference type="SAM" id="Phobius"/>
    </source>
</evidence>
<reference evidence="10 11" key="1">
    <citation type="submission" date="2015-11" db="EMBL/GenBank/DDBJ databases">
        <title>Aspergillus lentulus strain IFM 54703T.</title>
        <authorList>
            <person name="Kusuya Y."/>
            <person name="Sakai K."/>
            <person name="Kamei K."/>
            <person name="Takahashi H."/>
            <person name="Yaguchi T."/>
        </authorList>
    </citation>
    <scope>NUCLEOTIDE SEQUENCE [LARGE SCALE GENOMIC DNA]</scope>
    <source>
        <strain evidence="10 11">IFM 54703</strain>
    </source>
</reference>
<proteinExistence type="inferred from homology"/>
<keyword evidence="6 9" id="KW-1133">Transmembrane helix</keyword>
<comment type="subcellular location">
    <subcellularLocation>
        <location evidence="1">Cell membrane</location>
        <topology evidence="1">Multi-pass membrane protein</topology>
    </subcellularLocation>
</comment>
<feature type="transmembrane region" description="Helical" evidence="9">
    <location>
        <begin position="341"/>
        <end position="366"/>
    </location>
</feature>
<sequence length="515" mass="59069">MRFLCHLSFSLALNKYYRVADEEADTMAAAITKRDNRSDQGFPDFYWTTTEVRDMMPLTVLRTPPERSSLGYGEHPVSSYSSAKVSKRRDDPYAFYDLPRNADAFFEKEEWPGRVCGQAGYLRLQQDLPSREKGWCLCTTIMSTNHSTSHIAHVLRNELKATHEGHTVRLDNRRYPLSIIEAFKSSDDTEDITPERGLSASSLSPLTQRTKSHLDDGRELLPCGCPYDLAMLEQWLVLKGLFDESNRLKLEMPSTLGKHRACLFFFFEIVFGEFSVDKAQKAGKRTSVVLPKRRGPVLIVNDDNDDWRRIVRNFTPSYFSVTMGTGIVSILLNTLPYNAQWLYWISVVIFAINVLLFITGCIISFWRYTLYPETFGADRRIPASKCAYHTNSGGTPCQREKPPRNQTTADELPIEDQALKINMTQVLETFPRMAARRHLPALEAGHTEAGQGQEKKEKLENTNPKMRRWGQRAKREKLRRQMRWRLLSESCRTLTLTCESATFHGDLVEMVKALP</sequence>
<dbReference type="Pfam" id="PF03595">
    <property type="entry name" value="SLAC1"/>
    <property type="match status" value="1"/>
</dbReference>
<feature type="region of interest" description="Disordered" evidence="8">
    <location>
        <begin position="444"/>
        <end position="475"/>
    </location>
</feature>
<dbReference type="InterPro" id="IPR004695">
    <property type="entry name" value="SLAC1/Mae1/Ssu1/TehA"/>
</dbReference>
<dbReference type="Gene3D" id="1.50.10.150">
    <property type="entry name" value="Voltage-dependent anion channel"/>
    <property type="match status" value="1"/>
</dbReference>
<dbReference type="InterPro" id="IPR051629">
    <property type="entry name" value="Sulfite_efflux_TDT"/>
</dbReference>
<evidence type="ECO:0000256" key="4">
    <source>
        <dbReference type="ARBA" id="ARBA00022475"/>
    </source>
</evidence>
<evidence type="ECO:0000256" key="7">
    <source>
        <dbReference type="ARBA" id="ARBA00023136"/>
    </source>
</evidence>
<evidence type="ECO:0000256" key="5">
    <source>
        <dbReference type="ARBA" id="ARBA00022692"/>
    </source>
</evidence>
<keyword evidence="3" id="KW-0813">Transport</keyword>
<evidence type="ECO:0000256" key="2">
    <source>
        <dbReference type="ARBA" id="ARBA00008566"/>
    </source>
</evidence>
<comment type="caution">
    <text evidence="10">The sequence shown here is derived from an EMBL/GenBank/DDBJ whole genome shotgun (WGS) entry which is preliminary data.</text>
</comment>
<comment type="similarity">
    <text evidence="2">Belongs to the tellurite-resistance/dicarboxylate transporter (TDT) family.</text>
</comment>
<evidence type="ECO:0000256" key="3">
    <source>
        <dbReference type="ARBA" id="ARBA00022448"/>
    </source>
</evidence>
<dbReference type="EMBL" id="BCLY01000009">
    <property type="protein sequence ID" value="GAQ08113.1"/>
    <property type="molecule type" value="Genomic_DNA"/>
</dbReference>
<dbReference type="InterPro" id="IPR038665">
    <property type="entry name" value="Voltage-dep_anion_channel_sf"/>
</dbReference>